<protein>
    <submittedName>
        <fullName evidence="1">Uncharacterized protein</fullName>
    </submittedName>
</protein>
<dbReference type="EMBL" id="GGEC01055121">
    <property type="protein sequence ID" value="MBX35605.1"/>
    <property type="molecule type" value="Transcribed_RNA"/>
</dbReference>
<reference evidence="1" key="1">
    <citation type="submission" date="2018-02" db="EMBL/GenBank/DDBJ databases">
        <title>Rhizophora mucronata_Transcriptome.</title>
        <authorList>
            <person name="Meera S.P."/>
            <person name="Sreeshan A."/>
            <person name="Augustine A."/>
        </authorList>
    </citation>
    <scope>NUCLEOTIDE SEQUENCE</scope>
    <source>
        <tissue evidence="1">Leaf</tissue>
    </source>
</reference>
<organism evidence="1">
    <name type="scientific">Rhizophora mucronata</name>
    <name type="common">Asiatic mangrove</name>
    <dbReference type="NCBI Taxonomy" id="61149"/>
    <lineage>
        <taxon>Eukaryota</taxon>
        <taxon>Viridiplantae</taxon>
        <taxon>Streptophyta</taxon>
        <taxon>Embryophyta</taxon>
        <taxon>Tracheophyta</taxon>
        <taxon>Spermatophyta</taxon>
        <taxon>Magnoliopsida</taxon>
        <taxon>eudicotyledons</taxon>
        <taxon>Gunneridae</taxon>
        <taxon>Pentapetalae</taxon>
        <taxon>rosids</taxon>
        <taxon>fabids</taxon>
        <taxon>Malpighiales</taxon>
        <taxon>Rhizophoraceae</taxon>
        <taxon>Rhizophora</taxon>
    </lineage>
</organism>
<sequence>MSVLQSRQPLFNVL</sequence>
<name>A0A2P2MZF4_RHIMU</name>
<accession>A0A2P2MZF4</accession>
<evidence type="ECO:0000313" key="1">
    <source>
        <dbReference type="EMBL" id="MBX35605.1"/>
    </source>
</evidence>
<proteinExistence type="predicted"/>